<feature type="compositionally biased region" description="Pro residues" evidence="1">
    <location>
        <begin position="103"/>
        <end position="113"/>
    </location>
</feature>
<reference evidence="2 3" key="1">
    <citation type="journal article" date="2019" name="Environ. Microbiol.">
        <title>At the nexus of three kingdoms: the genome of the mycorrhizal fungus Gigaspora margarita provides insights into plant, endobacterial and fungal interactions.</title>
        <authorList>
            <person name="Venice F."/>
            <person name="Ghignone S."/>
            <person name="Salvioli di Fossalunga A."/>
            <person name="Amselem J."/>
            <person name="Novero M."/>
            <person name="Xianan X."/>
            <person name="Sedzielewska Toro K."/>
            <person name="Morin E."/>
            <person name="Lipzen A."/>
            <person name="Grigoriev I.V."/>
            <person name="Henrissat B."/>
            <person name="Martin F.M."/>
            <person name="Bonfante P."/>
        </authorList>
    </citation>
    <scope>NUCLEOTIDE SEQUENCE [LARGE SCALE GENOMIC DNA]</scope>
    <source>
        <strain evidence="2 3">BEG34</strain>
    </source>
</reference>
<name>A0A8H3XDM7_GIGMA</name>
<keyword evidence="3" id="KW-1185">Reference proteome</keyword>
<proteinExistence type="predicted"/>
<protein>
    <submittedName>
        <fullName evidence="2">Uncharacterized protein</fullName>
    </submittedName>
</protein>
<evidence type="ECO:0000313" key="3">
    <source>
        <dbReference type="Proteomes" id="UP000439903"/>
    </source>
</evidence>
<evidence type="ECO:0000313" key="2">
    <source>
        <dbReference type="EMBL" id="KAF0452391.1"/>
    </source>
</evidence>
<feature type="compositionally biased region" description="Pro residues" evidence="1">
    <location>
        <begin position="77"/>
        <end position="95"/>
    </location>
</feature>
<evidence type="ECO:0000256" key="1">
    <source>
        <dbReference type="SAM" id="MobiDB-lite"/>
    </source>
</evidence>
<dbReference type="EMBL" id="WTPW01001158">
    <property type="protein sequence ID" value="KAF0452391.1"/>
    <property type="molecule type" value="Genomic_DNA"/>
</dbReference>
<gene>
    <name evidence="2" type="ORF">F8M41_001900</name>
</gene>
<sequence>MQVLPLYDVVTNDQYGNIDYQEEYEESYLQQRTDRVYAHGYQRPQIHDPIIDPLEPGTRNENNHFLQTPQVRFNNQSPPPQRRPPTPVRTPPPPRRVTLVPRHPTPNQPPPNFPIQQQLLPNPLARTPLSLNPPVQVPHLLSQGPEAAGADPMGQLLQSMNNLILAIGTNTPN</sequence>
<accession>A0A8H3XDM7</accession>
<dbReference type="Proteomes" id="UP000439903">
    <property type="component" value="Unassembled WGS sequence"/>
</dbReference>
<feature type="region of interest" description="Disordered" evidence="1">
    <location>
        <begin position="43"/>
        <end position="117"/>
    </location>
</feature>
<feature type="compositionally biased region" description="Polar residues" evidence="1">
    <location>
        <begin position="59"/>
        <end position="76"/>
    </location>
</feature>
<dbReference type="AlphaFoldDB" id="A0A8H3XDM7"/>
<comment type="caution">
    <text evidence="2">The sequence shown here is derived from an EMBL/GenBank/DDBJ whole genome shotgun (WGS) entry which is preliminary data.</text>
</comment>
<organism evidence="2 3">
    <name type="scientific">Gigaspora margarita</name>
    <dbReference type="NCBI Taxonomy" id="4874"/>
    <lineage>
        <taxon>Eukaryota</taxon>
        <taxon>Fungi</taxon>
        <taxon>Fungi incertae sedis</taxon>
        <taxon>Mucoromycota</taxon>
        <taxon>Glomeromycotina</taxon>
        <taxon>Glomeromycetes</taxon>
        <taxon>Diversisporales</taxon>
        <taxon>Gigasporaceae</taxon>
        <taxon>Gigaspora</taxon>
    </lineage>
</organism>